<dbReference type="CTD" id="5925"/>
<feature type="compositionally biased region" description="Basic and acidic residues" evidence="15">
    <location>
        <begin position="14"/>
        <end position="35"/>
    </location>
</feature>
<dbReference type="GO" id="GO:0000785">
    <property type="term" value="C:chromatin"/>
    <property type="evidence" value="ECO:0007669"/>
    <property type="project" value="TreeGrafter"/>
</dbReference>
<dbReference type="GO" id="GO:0005737">
    <property type="term" value="C:cytoplasm"/>
    <property type="evidence" value="ECO:0007669"/>
    <property type="project" value="UniProtKB-SubCell"/>
</dbReference>
<evidence type="ECO:0000313" key="21">
    <source>
        <dbReference type="RefSeq" id="XP_055370531.1"/>
    </source>
</evidence>
<organism evidence="20 21">
    <name type="scientific">Betta splendens</name>
    <name type="common">Siamese fighting fish</name>
    <dbReference type="NCBI Taxonomy" id="158456"/>
    <lineage>
        <taxon>Eukaryota</taxon>
        <taxon>Metazoa</taxon>
        <taxon>Chordata</taxon>
        <taxon>Craniata</taxon>
        <taxon>Vertebrata</taxon>
        <taxon>Euteleostomi</taxon>
        <taxon>Actinopterygii</taxon>
        <taxon>Neopterygii</taxon>
        <taxon>Teleostei</taxon>
        <taxon>Neoteleostei</taxon>
        <taxon>Acanthomorphata</taxon>
        <taxon>Anabantaria</taxon>
        <taxon>Anabantiformes</taxon>
        <taxon>Anabantoidei</taxon>
        <taxon>Osphronemidae</taxon>
        <taxon>Betta</taxon>
    </lineage>
</organism>
<dbReference type="FunFam" id="1.10.472.10:FF:000039">
    <property type="entry name" value="RB transcriptional corepressor 1"/>
    <property type="match status" value="1"/>
</dbReference>
<dbReference type="SMART" id="SM01367">
    <property type="entry name" value="DUF3452"/>
    <property type="match status" value="1"/>
</dbReference>
<dbReference type="Pfam" id="PF08934">
    <property type="entry name" value="Rb_C"/>
    <property type="match status" value="1"/>
</dbReference>
<dbReference type="GO" id="GO:2000134">
    <property type="term" value="P:negative regulation of G1/S transition of mitotic cell cycle"/>
    <property type="evidence" value="ECO:0007669"/>
    <property type="project" value="TreeGrafter"/>
</dbReference>
<evidence type="ECO:0000256" key="11">
    <source>
        <dbReference type="ARBA" id="ARBA00023242"/>
    </source>
</evidence>
<dbReference type="OrthoDB" id="844594at2759"/>
<evidence type="ECO:0000256" key="13">
    <source>
        <dbReference type="ARBA" id="ARBA00070939"/>
    </source>
</evidence>
<dbReference type="CDD" id="cd20599">
    <property type="entry name" value="CYCLIN_RB"/>
    <property type="match status" value="1"/>
</dbReference>
<dbReference type="GeneID" id="114869635"/>
<dbReference type="KEGG" id="bspl:114869635"/>
<evidence type="ECO:0000259" key="18">
    <source>
        <dbReference type="SMART" id="SM01368"/>
    </source>
</evidence>
<dbReference type="GO" id="GO:0006357">
    <property type="term" value="P:regulation of transcription by RNA polymerase II"/>
    <property type="evidence" value="ECO:0007669"/>
    <property type="project" value="InterPro"/>
</dbReference>
<feature type="region of interest" description="Disordered" evidence="15">
    <location>
        <begin position="609"/>
        <end position="638"/>
    </location>
</feature>
<dbReference type="InterPro" id="IPR028309">
    <property type="entry name" value="RB_fam"/>
</dbReference>
<gene>
    <name evidence="21" type="primary">rb1</name>
</gene>
<evidence type="ECO:0000259" key="19">
    <source>
        <dbReference type="SMART" id="SM01369"/>
    </source>
</evidence>
<evidence type="ECO:0000259" key="16">
    <source>
        <dbReference type="SMART" id="SM00385"/>
    </source>
</evidence>
<feature type="domain" description="Retinoblastoma-associated protein C-terminal" evidence="19">
    <location>
        <begin position="762"/>
        <end position="915"/>
    </location>
</feature>
<dbReference type="AlphaFoldDB" id="A0A9W2Y999"/>
<dbReference type="FunFam" id="1.10.472.140:FF:000002">
    <property type="entry name" value="RB transcriptional corepressor 1"/>
    <property type="match status" value="1"/>
</dbReference>
<evidence type="ECO:0000256" key="7">
    <source>
        <dbReference type="ARBA" id="ARBA00022853"/>
    </source>
</evidence>
<dbReference type="InterPro" id="IPR013763">
    <property type="entry name" value="Cyclin-like_dom"/>
</dbReference>
<dbReference type="Gene3D" id="1.10.472.10">
    <property type="entry name" value="Cyclin-like"/>
    <property type="match status" value="2"/>
</dbReference>
<evidence type="ECO:0000256" key="3">
    <source>
        <dbReference type="ARBA" id="ARBA00009475"/>
    </source>
</evidence>
<keyword evidence="10" id="KW-0804">Transcription</keyword>
<dbReference type="SMART" id="SM01369">
    <property type="entry name" value="Rb_C"/>
    <property type="match status" value="1"/>
</dbReference>
<evidence type="ECO:0000256" key="2">
    <source>
        <dbReference type="ARBA" id="ARBA00004496"/>
    </source>
</evidence>
<comment type="similarity">
    <text evidence="3">Belongs to the retinoblastoma protein (RB) family.</text>
</comment>
<dbReference type="Pfam" id="PF11934">
    <property type="entry name" value="DUF3452"/>
    <property type="match status" value="1"/>
</dbReference>
<feature type="region of interest" description="Disordered" evidence="15">
    <location>
        <begin position="229"/>
        <end position="251"/>
    </location>
</feature>
<keyword evidence="11" id="KW-0539">Nucleus</keyword>
<dbReference type="Gene3D" id="6.10.140.1380">
    <property type="match status" value="1"/>
</dbReference>
<keyword evidence="9" id="KW-0238">DNA-binding</keyword>
<dbReference type="Pfam" id="PF01858">
    <property type="entry name" value="RB_A"/>
    <property type="match status" value="1"/>
</dbReference>
<dbReference type="SMART" id="SM01368">
    <property type="entry name" value="RB_A"/>
    <property type="match status" value="1"/>
</dbReference>
<dbReference type="Proteomes" id="UP000515150">
    <property type="component" value="Chromosome 14"/>
</dbReference>
<accession>A0A9W2Y999</accession>
<keyword evidence="5" id="KW-0678">Repressor</keyword>
<dbReference type="GO" id="GO:0000977">
    <property type="term" value="F:RNA polymerase II transcription regulatory region sequence-specific DNA binding"/>
    <property type="evidence" value="ECO:0007669"/>
    <property type="project" value="TreeGrafter"/>
</dbReference>
<dbReference type="InterPro" id="IPR036915">
    <property type="entry name" value="Cyclin-like_sf"/>
</dbReference>
<comment type="subcellular location">
    <subcellularLocation>
        <location evidence="2">Cytoplasm</location>
    </subcellularLocation>
    <subcellularLocation>
        <location evidence="1">Nucleus</location>
    </subcellularLocation>
</comment>
<feature type="domain" description="Retinoblastoma-associated protein A-box" evidence="18">
    <location>
        <begin position="356"/>
        <end position="564"/>
    </location>
</feature>
<sequence>MPPKKRSSAASQSKEPKPGAESASPDKKDGSEFSVKKHRDKDAEFVALCKSLHVTDLVCDRAWTLWKSVDESADEDARKQQKLWGACLFVTATDMDIACFTFTQVLKAVSLSVKEFVALVKKLDVNLDTISTKVNSALTRLEKKYDVMLALYQRFEKTCKSIFAEVPDGTERKTMRSCWTMFLLAKGRTLQMEDDLVISFQLLLCALELVVKRSPSELLQPLYITSKAQSPPQRMSRRNQSRAKPRPPEPEVDVELLETLCKENDCNADEVKNVYQTSFSAFLDSLDLSKSPDFPQVNDLDQQYEEHYLKSRDIDGRLFFDGDETVLPPKVEITQVERTPKKNLPEDDAVLIPPQTPIRAAMTSIQQLRCGLTSNGDQPSTALTTYFKNCTIDPTQDVRKRLETFEQVFSERFAQAVGPRSAILGKQRFTLGVRLYYRVMEEMLKSEEKRLSVQNFSKLLNDTTFHTSLLACALEVVMATYGESGFKSGGYGSGGGDPSETDVCFPWILDTFNIAAFDFYKVIESFIKADPTLNKEVIKHLETCENLIMERIAWRTGSSLFELLKQEHESGAAVEQVETTASFSQPLQHNHTAADLYLSPVRPGFRVLPPDSPAASSSQTSSQAPNQPNSQSPRRTKSNSLSLFYKKLYRLAYMRLKILCSYLLSSHPELEPIIWTLFQHTLQFEYELMRDRHLDQLMMSAMYAICKVKSVDLRFKTIVTAYKNLPNTNQETFKNVLITDGHYDSIIVFYNQVFMQRLKTNILQYASNRPPTLSPIPQMPRSPYKFPNSPLRVPGSNNVYISPLKNPRMSPGIMTPRSRMLVSIGESFGLSNRFQKINQMVNSSDRSFKRTLDLGSAPKPLKRLRFDVDGQDEADGSKSGGDSTLIQKLAEMSSTRTRMQEQKMKEDAESKKECQHDSDFLKATLAKARRVVNYLID</sequence>
<feature type="compositionally biased region" description="Low complexity" evidence="15">
    <location>
        <begin position="613"/>
        <end position="633"/>
    </location>
</feature>
<keyword evidence="12" id="KW-0131">Cell cycle</keyword>
<evidence type="ECO:0000256" key="6">
    <source>
        <dbReference type="ARBA" id="ARBA00022553"/>
    </source>
</evidence>
<evidence type="ECO:0000256" key="10">
    <source>
        <dbReference type="ARBA" id="ARBA00023163"/>
    </source>
</evidence>
<keyword evidence="7" id="KW-0156">Chromatin regulator</keyword>
<evidence type="ECO:0000256" key="12">
    <source>
        <dbReference type="ARBA" id="ARBA00023306"/>
    </source>
</evidence>
<dbReference type="PANTHER" id="PTHR13742:SF36">
    <property type="entry name" value="RETINOBLASTOMA-ASSOCIATED PROTEIN"/>
    <property type="match status" value="1"/>
</dbReference>
<evidence type="ECO:0000256" key="14">
    <source>
        <dbReference type="ARBA" id="ARBA00081114"/>
    </source>
</evidence>
<dbReference type="Gene3D" id="1.10.472.140">
    <property type="match status" value="1"/>
</dbReference>
<dbReference type="InterPro" id="IPR002719">
    <property type="entry name" value="RB_B"/>
</dbReference>
<feature type="compositionally biased region" description="Basic residues" evidence="15">
    <location>
        <begin position="235"/>
        <end position="245"/>
    </location>
</feature>
<evidence type="ECO:0000256" key="4">
    <source>
        <dbReference type="ARBA" id="ARBA00022490"/>
    </source>
</evidence>
<dbReference type="Gene3D" id="6.10.250.530">
    <property type="match status" value="1"/>
</dbReference>
<dbReference type="SUPFAM" id="SSF47954">
    <property type="entry name" value="Cyclin-like"/>
    <property type="match status" value="2"/>
</dbReference>
<name>A0A9W2Y999_BETSP</name>
<dbReference type="InterPro" id="IPR015030">
    <property type="entry name" value="RB_C"/>
</dbReference>
<dbReference type="FunFam" id="1.10.472.10:FF:000033">
    <property type="entry name" value="retinoblastoma-associated protein isoform X1"/>
    <property type="match status" value="1"/>
</dbReference>
<feature type="domain" description="Retinoblastoma-associated protein N-terminal" evidence="17">
    <location>
        <begin position="93"/>
        <end position="213"/>
    </location>
</feature>
<evidence type="ECO:0000313" key="20">
    <source>
        <dbReference type="Proteomes" id="UP000515150"/>
    </source>
</evidence>
<evidence type="ECO:0000256" key="5">
    <source>
        <dbReference type="ARBA" id="ARBA00022491"/>
    </source>
</evidence>
<dbReference type="GO" id="GO:0035189">
    <property type="term" value="C:Rb-E2F complex"/>
    <property type="evidence" value="ECO:0007669"/>
    <property type="project" value="TreeGrafter"/>
</dbReference>
<dbReference type="InterPro" id="IPR024599">
    <property type="entry name" value="RB_N"/>
</dbReference>
<feature type="region of interest" description="Disordered" evidence="15">
    <location>
        <begin position="1"/>
        <end position="35"/>
    </location>
</feature>
<feature type="region of interest" description="Disordered" evidence="15">
    <location>
        <begin position="891"/>
        <end position="916"/>
    </location>
</feature>
<feature type="compositionally biased region" description="Basic and acidic residues" evidence="15">
    <location>
        <begin position="898"/>
        <end position="916"/>
    </location>
</feature>
<dbReference type="SMART" id="SM00385">
    <property type="entry name" value="CYCLIN"/>
    <property type="match status" value="1"/>
</dbReference>
<evidence type="ECO:0000259" key="17">
    <source>
        <dbReference type="SMART" id="SM01367"/>
    </source>
</evidence>
<dbReference type="InterPro" id="IPR002720">
    <property type="entry name" value="RB_A"/>
</dbReference>
<feature type="domain" description="Cyclin-like" evidence="16">
    <location>
        <begin position="654"/>
        <end position="763"/>
    </location>
</feature>
<dbReference type="Pfam" id="PF01857">
    <property type="entry name" value="RB_B"/>
    <property type="match status" value="1"/>
</dbReference>
<dbReference type="GO" id="GO:0048667">
    <property type="term" value="P:cell morphogenesis involved in neuron differentiation"/>
    <property type="evidence" value="ECO:0007669"/>
    <property type="project" value="TreeGrafter"/>
</dbReference>
<evidence type="ECO:0000256" key="9">
    <source>
        <dbReference type="ARBA" id="ARBA00023125"/>
    </source>
</evidence>
<keyword evidence="6" id="KW-0597">Phosphoprotein</keyword>
<protein>
    <recommendedName>
        <fullName evidence="13">Retinoblastoma-associated protein</fullName>
    </recommendedName>
    <alternativeName>
        <fullName evidence="14">pRb</fullName>
    </alternativeName>
</protein>
<evidence type="ECO:0000256" key="15">
    <source>
        <dbReference type="SAM" id="MobiDB-lite"/>
    </source>
</evidence>
<keyword evidence="8" id="KW-0805">Transcription regulation</keyword>
<dbReference type="RefSeq" id="XP_055370531.1">
    <property type="nucleotide sequence ID" value="XM_055514556.1"/>
</dbReference>
<dbReference type="GO" id="GO:0031175">
    <property type="term" value="P:neuron projection development"/>
    <property type="evidence" value="ECO:0007669"/>
    <property type="project" value="TreeGrafter"/>
</dbReference>
<proteinExistence type="inferred from homology"/>
<evidence type="ECO:0000256" key="1">
    <source>
        <dbReference type="ARBA" id="ARBA00004123"/>
    </source>
</evidence>
<dbReference type="PANTHER" id="PTHR13742">
    <property type="entry name" value="RETINOBLASTOMA-ASSOCIATED PROTEIN RB -RELATED"/>
    <property type="match status" value="1"/>
</dbReference>
<evidence type="ECO:0000256" key="8">
    <source>
        <dbReference type="ARBA" id="ARBA00023015"/>
    </source>
</evidence>
<dbReference type="GO" id="GO:0006325">
    <property type="term" value="P:chromatin organization"/>
    <property type="evidence" value="ECO:0007669"/>
    <property type="project" value="UniProtKB-KW"/>
</dbReference>
<keyword evidence="20" id="KW-1185">Reference proteome</keyword>
<keyword evidence="4" id="KW-0963">Cytoplasm</keyword>
<reference evidence="21" key="1">
    <citation type="submission" date="2025-08" db="UniProtKB">
        <authorList>
            <consortium name="RefSeq"/>
        </authorList>
    </citation>
    <scope>IDENTIFICATION</scope>
</reference>